<feature type="domain" description="Aminoglycoside phosphotransferase" evidence="1">
    <location>
        <begin position="54"/>
        <end position="268"/>
    </location>
</feature>
<dbReference type="EMBL" id="QGDD01000009">
    <property type="protein sequence ID" value="PWN01489.1"/>
    <property type="molecule type" value="Genomic_DNA"/>
</dbReference>
<protein>
    <recommendedName>
        <fullName evidence="1">Aminoglycoside phosphotransferase domain-containing protein</fullName>
    </recommendedName>
</protein>
<evidence type="ECO:0000313" key="3">
    <source>
        <dbReference type="Proteomes" id="UP000245507"/>
    </source>
</evidence>
<dbReference type="InterPro" id="IPR011009">
    <property type="entry name" value="Kinase-like_dom_sf"/>
</dbReference>
<sequence>MDPAHWTDPSFLQPARDWVDEQLAGLGLSVTGEVEQTHVTKWSTVLRVPTATGPVWLKATEDSLKHEAGVTAFVAARRPADVPPLLAADLGRGWMLMADAGRRLTEVLPEDGSLDRWLPVLRTVAEIQLACEDAVDELLALGVPDLRLATLAEAYDRLAHELDLEPRFRAATSYVQELCDRLAGFGIRETLQHDDLHDGQVYVHGDRQLVMDWGDACVSHPFFTLSVTLEGVIAWGLDDEEDSIDTGPFRDAYLEPYAAAYPDLTRTDLLGAVDAALRLGWACRFVNGYVPGDDPGPRLRMFLDGRA</sequence>
<comment type="caution">
    <text evidence="2">The sequence shown here is derived from an EMBL/GenBank/DDBJ whole genome shotgun (WGS) entry which is preliminary data.</text>
</comment>
<dbReference type="SUPFAM" id="SSF56112">
    <property type="entry name" value="Protein kinase-like (PK-like)"/>
    <property type="match status" value="1"/>
</dbReference>
<dbReference type="InterPro" id="IPR002575">
    <property type="entry name" value="Aminoglycoside_PTrfase"/>
</dbReference>
<accession>A0A316TEH0</accession>
<organism evidence="2 3">
    <name type="scientific">Nocardioides silvaticus</name>
    <dbReference type="NCBI Taxonomy" id="2201891"/>
    <lineage>
        <taxon>Bacteria</taxon>
        <taxon>Bacillati</taxon>
        <taxon>Actinomycetota</taxon>
        <taxon>Actinomycetes</taxon>
        <taxon>Propionibacteriales</taxon>
        <taxon>Nocardioidaceae</taxon>
        <taxon>Nocardioides</taxon>
    </lineage>
</organism>
<dbReference type="OrthoDB" id="101887at2"/>
<reference evidence="2 3" key="1">
    <citation type="submission" date="2018-05" db="EMBL/GenBank/DDBJ databases">
        <title>Nocardioides silvaticus genome.</title>
        <authorList>
            <person name="Li C."/>
            <person name="Wang G."/>
        </authorList>
    </citation>
    <scope>NUCLEOTIDE SEQUENCE [LARGE SCALE GENOMIC DNA]</scope>
    <source>
        <strain evidence="2 3">CCTCC AB 2018079</strain>
    </source>
</reference>
<dbReference type="RefSeq" id="WP_109696406.1">
    <property type="nucleotide sequence ID" value="NZ_QGDD01000009.1"/>
</dbReference>
<proteinExistence type="predicted"/>
<evidence type="ECO:0000313" key="2">
    <source>
        <dbReference type="EMBL" id="PWN01489.1"/>
    </source>
</evidence>
<gene>
    <name evidence="2" type="ORF">DJ010_18235</name>
</gene>
<dbReference type="Proteomes" id="UP000245507">
    <property type="component" value="Unassembled WGS sequence"/>
</dbReference>
<name>A0A316TEH0_9ACTN</name>
<keyword evidence="3" id="KW-1185">Reference proteome</keyword>
<dbReference type="AlphaFoldDB" id="A0A316TEH0"/>
<evidence type="ECO:0000259" key="1">
    <source>
        <dbReference type="Pfam" id="PF01636"/>
    </source>
</evidence>
<dbReference type="Pfam" id="PF01636">
    <property type="entry name" value="APH"/>
    <property type="match status" value="1"/>
</dbReference>